<dbReference type="EMBL" id="CP059558">
    <property type="protein sequence ID" value="QUY35725.1"/>
    <property type="molecule type" value="Genomic_DNA"/>
</dbReference>
<keyword evidence="1" id="KW-0732">Signal</keyword>
<dbReference type="InterPro" id="IPR051686">
    <property type="entry name" value="Lipoprotein_DolP"/>
</dbReference>
<proteinExistence type="predicted"/>
<evidence type="ECO:0000259" key="2">
    <source>
        <dbReference type="PROSITE" id="PS50914"/>
    </source>
</evidence>
<sequence>MLKRLTITLLCAASLSGCASFISGGTGTSPVGTDSGERSLGQVFIDSSIKRTANINLYKLDHRFKQSRINIESFHSNVLLTGQVPDPYLKQLAEDNLRAMSDVKAVHNYITVGDKVGYNTIMQDATVTANTRGLLMKAPVVSDSKVLVHTENGVLYVMGRLNTAEIRDLDDVLQKVGNVSKIVTLIDNIDQSSGTMASSTTATPMVGTTVTTQPLVETPVAIDPDQAEPATSTPTVP</sequence>
<name>A0AAX1MF56_ACIJU</name>
<dbReference type="PROSITE" id="PS51257">
    <property type="entry name" value="PROKAR_LIPOPROTEIN"/>
    <property type="match status" value="1"/>
</dbReference>
<evidence type="ECO:0000313" key="3">
    <source>
        <dbReference type="EMBL" id="QUY35725.1"/>
    </source>
</evidence>
<dbReference type="PANTHER" id="PTHR34606:SF4">
    <property type="entry name" value="OUTER MEMBRANE LIPOPROTEIN DOLP"/>
    <property type="match status" value="1"/>
</dbReference>
<evidence type="ECO:0000313" key="4">
    <source>
        <dbReference type="Proteomes" id="UP000679388"/>
    </source>
</evidence>
<feature type="chain" id="PRO_5044004683" evidence="1">
    <location>
        <begin position="20"/>
        <end position="237"/>
    </location>
</feature>
<accession>A0AAX1MF56</accession>
<dbReference type="AlphaFoldDB" id="A0AAX1MF56"/>
<gene>
    <name evidence="3" type="ORF">H2677_10635</name>
</gene>
<dbReference type="Gene3D" id="3.30.1340.30">
    <property type="match status" value="1"/>
</dbReference>
<evidence type="ECO:0000256" key="1">
    <source>
        <dbReference type="SAM" id="SignalP"/>
    </source>
</evidence>
<dbReference type="PROSITE" id="PS50914">
    <property type="entry name" value="BON"/>
    <property type="match status" value="1"/>
</dbReference>
<dbReference type="RefSeq" id="WP_212638512.1">
    <property type="nucleotide sequence ID" value="NZ_CP059558.1"/>
</dbReference>
<dbReference type="GeneID" id="70092975"/>
<organism evidence="3 4">
    <name type="scientific">Acinetobacter junii</name>
    <dbReference type="NCBI Taxonomy" id="40215"/>
    <lineage>
        <taxon>Bacteria</taxon>
        <taxon>Pseudomonadati</taxon>
        <taxon>Pseudomonadota</taxon>
        <taxon>Gammaproteobacteria</taxon>
        <taxon>Moraxellales</taxon>
        <taxon>Moraxellaceae</taxon>
        <taxon>Acinetobacter</taxon>
    </lineage>
</organism>
<dbReference type="Proteomes" id="UP000679388">
    <property type="component" value="Chromosome"/>
</dbReference>
<feature type="signal peptide" evidence="1">
    <location>
        <begin position="1"/>
        <end position="19"/>
    </location>
</feature>
<dbReference type="PANTHER" id="PTHR34606">
    <property type="entry name" value="BON DOMAIN-CONTAINING PROTEIN"/>
    <property type="match status" value="1"/>
</dbReference>
<dbReference type="InterPro" id="IPR007055">
    <property type="entry name" value="BON_dom"/>
</dbReference>
<protein>
    <submittedName>
        <fullName evidence="3">BON domain-containing protein</fullName>
    </submittedName>
</protein>
<feature type="domain" description="BON" evidence="2">
    <location>
        <begin position="46"/>
        <end position="114"/>
    </location>
</feature>
<dbReference type="Pfam" id="PF04972">
    <property type="entry name" value="BON"/>
    <property type="match status" value="2"/>
</dbReference>
<reference evidence="3" key="1">
    <citation type="submission" date="2020-07" db="EMBL/GenBank/DDBJ databases">
        <title>Acinetobacter junii strain YR7 chromosome and plasmid pNDM-YR7.</title>
        <authorList>
            <person name="Tang B."/>
        </authorList>
    </citation>
    <scope>NUCLEOTIDE SEQUENCE</scope>
    <source>
        <strain evidence="3">YR7</strain>
    </source>
</reference>